<dbReference type="AlphaFoldDB" id="A0A553PQC9"/>
<evidence type="ECO:0000256" key="1">
    <source>
        <dbReference type="ARBA" id="ARBA00022679"/>
    </source>
</evidence>
<feature type="domain" description="N-acetyltransferase" evidence="3">
    <location>
        <begin position="3"/>
        <end position="168"/>
    </location>
</feature>
<evidence type="ECO:0000256" key="2">
    <source>
        <dbReference type="ARBA" id="ARBA00023315"/>
    </source>
</evidence>
<evidence type="ECO:0000313" key="4">
    <source>
        <dbReference type="EMBL" id="TRY79871.1"/>
    </source>
</evidence>
<sequence>MDVFIGPAVASDAQDIVDYANETGGETDFYSFGADGYPMTVVEQVKEIQDLERTKSIILVGRDSNTMKMVCWGTCHCQGLRSSHVYDLGISVRKSHWSRGIGSLMMNMLIETCRLKGVKKISLTVTADNSKAIGLYERKGFVFEGRRVRHSRIGDEFKDIIDMALFLE</sequence>
<evidence type="ECO:0000259" key="3">
    <source>
        <dbReference type="PROSITE" id="PS51186"/>
    </source>
</evidence>
<comment type="caution">
    <text evidence="4">The sequence shown here is derived from an EMBL/GenBank/DDBJ whole genome shotgun (WGS) entry which is preliminary data.</text>
</comment>
<organism evidence="4 5">
    <name type="scientific">Tigriopus californicus</name>
    <name type="common">Marine copepod</name>
    <dbReference type="NCBI Taxonomy" id="6832"/>
    <lineage>
        <taxon>Eukaryota</taxon>
        <taxon>Metazoa</taxon>
        <taxon>Ecdysozoa</taxon>
        <taxon>Arthropoda</taxon>
        <taxon>Crustacea</taxon>
        <taxon>Multicrustacea</taxon>
        <taxon>Hexanauplia</taxon>
        <taxon>Copepoda</taxon>
        <taxon>Harpacticoida</taxon>
        <taxon>Harpacticidae</taxon>
        <taxon>Tigriopus</taxon>
    </lineage>
</organism>
<name>A0A553PQC9_TIGCA</name>
<gene>
    <name evidence="4" type="ORF">TCAL_06044</name>
</gene>
<dbReference type="InterPro" id="IPR000182">
    <property type="entry name" value="GNAT_dom"/>
</dbReference>
<dbReference type="EMBL" id="VCGU01000002">
    <property type="protein sequence ID" value="TRY79871.1"/>
    <property type="molecule type" value="Genomic_DNA"/>
</dbReference>
<dbReference type="Proteomes" id="UP000318571">
    <property type="component" value="Chromosome 6"/>
</dbReference>
<dbReference type="PROSITE" id="PS51186">
    <property type="entry name" value="GNAT"/>
    <property type="match status" value="1"/>
</dbReference>
<dbReference type="Pfam" id="PF00583">
    <property type="entry name" value="Acetyltransf_1"/>
    <property type="match status" value="1"/>
</dbReference>
<keyword evidence="2" id="KW-0012">Acyltransferase</keyword>
<proteinExistence type="predicted"/>
<keyword evidence="1" id="KW-0808">Transferase</keyword>
<dbReference type="CDD" id="cd04301">
    <property type="entry name" value="NAT_SF"/>
    <property type="match status" value="1"/>
</dbReference>
<accession>A0A553PQC9</accession>
<dbReference type="GO" id="GO:0016747">
    <property type="term" value="F:acyltransferase activity, transferring groups other than amino-acyl groups"/>
    <property type="evidence" value="ECO:0007669"/>
    <property type="project" value="InterPro"/>
</dbReference>
<protein>
    <recommendedName>
        <fullName evidence="3">N-acetyltransferase domain-containing protein</fullName>
    </recommendedName>
</protein>
<dbReference type="Gene3D" id="3.40.630.30">
    <property type="match status" value="1"/>
</dbReference>
<dbReference type="PANTHER" id="PTHR43420">
    <property type="entry name" value="ACETYLTRANSFERASE"/>
    <property type="match status" value="1"/>
</dbReference>
<dbReference type="SUPFAM" id="SSF55729">
    <property type="entry name" value="Acyl-CoA N-acyltransferases (Nat)"/>
    <property type="match status" value="1"/>
</dbReference>
<keyword evidence="5" id="KW-1185">Reference proteome</keyword>
<evidence type="ECO:0000313" key="5">
    <source>
        <dbReference type="Proteomes" id="UP000318571"/>
    </source>
</evidence>
<dbReference type="InterPro" id="IPR016181">
    <property type="entry name" value="Acyl_CoA_acyltransferase"/>
</dbReference>
<reference evidence="4 5" key="1">
    <citation type="journal article" date="2018" name="Nat. Ecol. Evol.">
        <title>Genomic signatures of mitonuclear coevolution across populations of Tigriopus californicus.</title>
        <authorList>
            <person name="Barreto F.S."/>
            <person name="Watson E.T."/>
            <person name="Lima T.G."/>
            <person name="Willett C.S."/>
            <person name="Edmands S."/>
            <person name="Li W."/>
            <person name="Burton R.S."/>
        </authorList>
    </citation>
    <scope>NUCLEOTIDE SEQUENCE [LARGE SCALE GENOMIC DNA]</scope>
    <source>
        <strain evidence="4 5">San Diego</strain>
    </source>
</reference>
<dbReference type="InterPro" id="IPR050680">
    <property type="entry name" value="YpeA/RimI_acetyltransf"/>
</dbReference>
<dbReference type="OrthoDB" id="41532at2759"/>